<name>A0A4Q8M2K9_9GAMM</name>
<dbReference type="SUPFAM" id="SSF48403">
    <property type="entry name" value="Ankyrin repeat"/>
    <property type="match status" value="1"/>
</dbReference>
<dbReference type="RefSeq" id="WP_130534713.1">
    <property type="nucleotide sequence ID" value="NZ_SHMG01000006.1"/>
</dbReference>
<dbReference type="Proteomes" id="UP000294164">
    <property type="component" value="Unassembled WGS sequence"/>
</dbReference>
<accession>A0A4Q8M2K9</accession>
<gene>
    <name evidence="1" type="ORF">EA655_11465</name>
</gene>
<dbReference type="InterPro" id="IPR036770">
    <property type="entry name" value="Ankyrin_rpt-contain_sf"/>
</dbReference>
<evidence type="ECO:0000313" key="2">
    <source>
        <dbReference type="Proteomes" id="UP000294164"/>
    </source>
</evidence>
<dbReference type="SMART" id="SM00248">
    <property type="entry name" value="ANK"/>
    <property type="match status" value="2"/>
</dbReference>
<dbReference type="Gene3D" id="1.25.40.20">
    <property type="entry name" value="Ankyrin repeat-containing domain"/>
    <property type="match status" value="1"/>
</dbReference>
<dbReference type="Pfam" id="PF00023">
    <property type="entry name" value="Ank"/>
    <property type="match status" value="1"/>
</dbReference>
<organism evidence="1 2">
    <name type="scientific">Pseudoxanthomonas winnipegensis</name>
    <dbReference type="NCBI Taxonomy" id="2480810"/>
    <lineage>
        <taxon>Bacteria</taxon>
        <taxon>Pseudomonadati</taxon>
        <taxon>Pseudomonadota</taxon>
        <taxon>Gammaproteobacteria</taxon>
        <taxon>Lysobacterales</taxon>
        <taxon>Lysobacteraceae</taxon>
        <taxon>Pseudoxanthomonas</taxon>
    </lineage>
</organism>
<sequence>MEKTFEDDVFAPFKRLVRKLNLGKHNKLIRAIRANDLEQVRALVKKGASVNGRYMGCSILGEKDWPPLIAAINNQGYSLEMVKLLLDLGASPNQCITGTKQDCVTLAIGRPELVVELFKHGAIPKLRTLFGMKDVCFAEYMVCHAPRSRSMGHCVVPTLRALFEAGLFDAKKIDWQTIFCKKYYSHNTEPDFLTFRDREFSDYTGTLLHHGPLELIELLSEFGVDFSDNGRPNAIHFMFGYLASYIKKVYFVVNDTRDAEILERYSALMEKLFTQGLSFKREHNKSGFEIVMKQAKRGACVQRLLDHVEEMAQEEERRTLEKAMAVAVLNAPIKRRKM</sequence>
<protein>
    <submittedName>
        <fullName evidence="1">Ankyrin repeat domain-containing protein</fullName>
    </submittedName>
</protein>
<evidence type="ECO:0000313" key="1">
    <source>
        <dbReference type="EMBL" id="TAA41553.1"/>
    </source>
</evidence>
<reference evidence="1 2" key="1">
    <citation type="submission" date="2019-02" db="EMBL/GenBank/DDBJ databases">
        <title>WGS of Pseudoxanthomonas species novum from clinical isolates.</title>
        <authorList>
            <person name="Bernier A.-M."/>
            <person name="Bernard K."/>
            <person name="Vachon A."/>
        </authorList>
    </citation>
    <scope>NUCLEOTIDE SEQUENCE [LARGE SCALE GENOMIC DNA]</scope>
    <source>
        <strain evidence="1 2">NML130969</strain>
    </source>
</reference>
<dbReference type="InterPro" id="IPR002110">
    <property type="entry name" value="Ankyrin_rpt"/>
</dbReference>
<dbReference type="EMBL" id="SHMG01000006">
    <property type="protein sequence ID" value="TAA41553.1"/>
    <property type="molecule type" value="Genomic_DNA"/>
</dbReference>
<dbReference type="AlphaFoldDB" id="A0A4Q8M2K9"/>
<proteinExistence type="predicted"/>
<comment type="caution">
    <text evidence="1">The sequence shown here is derived from an EMBL/GenBank/DDBJ whole genome shotgun (WGS) entry which is preliminary data.</text>
</comment>